<proteinExistence type="inferred from homology"/>
<dbReference type="InterPro" id="IPR018376">
    <property type="entry name" value="Enoyl-CoA_hyd/isom_CS"/>
</dbReference>
<comment type="similarity">
    <text evidence="1 2">Belongs to the enoyl-CoA hydratase/isomerase family.</text>
</comment>
<dbReference type="Gene3D" id="3.90.226.10">
    <property type="entry name" value="2-enoyl-CoA Hydratase, Chain A, domain 1"/>
    <property type="match status" value="1"/>
</dbReference>
<dbReference type="CDD" id="cd06558">
    <property type="entry name" value="crotonase-like"/>
    <property type="match status" value="1"/>
</dbReference>
<protein>
    <submittedName>
        <fullName evidence="3">Enoyl-CoA hydratase/isomerase family protein</fullName>
    </submittedName>
</protein>
<dbReference type="PANTHER" id="PTHR43802">
    <property type="entry name" value="ENOYL-COA HYDRATASE"/>
    <property type="match status" value="1"/>
</dbReference>
<evidence type="ECO:0000313" key="3">
    <source>
        <dbReference type="EMBL" id="MFC4297644.1"/>
    </source>
</evidence>
<organism evidence="3 4">
    <name type="scientific">Castellaniella hirudinis</name>
    <dbReference type="NCBI Taxonomy" id="1144617"/>
    <lineage>
        <taxon>Bacteria</taxon>
        <taxon>Pseudomonadati</taxon>
        <taxon>Pseudomonadota</taxon>
        <taxon>Betaproteobacteria</taxon>
        <taxon>Burkholderiales</taxon>
        <taxon>Alcaligenaceae</taxon>
        <taxon>Castellaniella</taxon>
    </lineage>
</organism>
<dbReference type="SUPFAM" id="SSF52096">
    <property type="entry name" value="ClpP/crotonase"/>
    <property type="match status" value="1"/>
</dbReference>
<comment type="caution">
    <text evidence="3">The sequence shown here is derived from an EMBL/GenBank/DDBJ whole genome shotgun (WGS) entry which is preliminary data.</text>
</comment>
<dbReference type="PROSITE" id="PS00166">
    <property type="entry name" value="ENOYL_COA_HYDRATASE"/>
    <property type="match status" value="1"/>
</dbReference>
<accession>A0ABV8RY09</accession>
<evidence type="ECO:0000313" key="4">
    <source>
        <dbReference type="Proteomes" id="UP001595756"/>
    </source>
</evidence>
<dbReference type="RefSeq" id="WP_376812197.1">
    <property type="nucleotide sequence ID" value="NZ_JBHSDY010000003.1"/>
</dbReference>
<reference evidence="4" key="1">
    <citation type="journal article" date="2019" name="Int. J. Syst. Evol. Microbiol.">
        <title>The Global Catalogue of Microorganisms (GCM) 10K type strain sequencing project: providing services to taxonomists for standard genome sequencing and annotation.</title>
        <authorList>
            <consortium name="The Broad Institute Genomics Platform"/>
            <consortium name="The Broad Institute Genome Sequencing Center for Infectious Disease"/>
            <person name="Wu L."/>
            <person name="Ma J."/>
        </authorList>
    </citation>
    <scope>NUCLEOTIDE SEQUENCE [LARGE SCALE GENOMIC DNA]</scope>
    <source>
        <strain evidence="4">CGMCC 1.19029</strain>
    </source>
</reference>
<dbReference type="Pfam" id="PF00378">
    <property type="entry name" value="ECH_1"/>
    <property type="match status" value="1"/>
</dbReference>
<evidence type="ECO:0000256" key="1">
    <source>
        <dbReference type="ARBA" id="ARBA00005254"/>
    </source>
</evidence>
<gene>
    <name evidence="3" type="ORF">ACFO0J_06280</name>
</gene>
<sequence>MTTAFYEAEGEIGHVVLNRPDRLNAINGALLADLDRAFATANADPQTRAIIFRGNGRAFCSGDDLKEFDIQSQNADTIQRHIHAIQEITHRIMRSDKPVVGAVQGYAVGGGFEWMLNCDLVVAADDLVAFFPETEWGHFVTGGVTHLLPRAIGHLRAMELLMLGERQTADALHRMGLLNRVVAGPDLLDTARGLAAAICRKSAFSISRLKRTLHQDLGSELWRALDIEERITLEAFANPEADARVQKFLDTKKPRA</sequence>
<dbReference type="EMBL" id="JBHSDY010000003">
    <property type="protein sequence ID" value="MFC4297644.1"/>
    <property type="molecule type" value="Genomic_DNA"/>
</dbReference>
<dbReference type="Proteomes" id="UP001595756">
    <property type="component" value="Unassembled WGS sequence"/>
</dbReference>
<name>A0ABV8RY09_9BURK</name>
<keyword evidence="4" id="KW-1185">Reference proteome</keyword>
<dbReference type="InterPro" id="IPR001753">
    <property type="entry name" value="Enoyl-CoA_hydra/iso"/>
</dbReference>
<dbReference type="InterPro" id="IPR029045">
    <property type="entry name" value="ClpP/crotonase-like_dom_sf"/>
</dbReference>
<evidence type="ECO:0000256" key="2">
    <source>
        <dbReference type="RuleBase" id="RU003707"/>
    </source>
</evidence>
<dbReference type="PANTHER" id="PTHR43802:SF1">
    <property type="entry name" value="IP11341P-RELATED"/>
    <property type="match status" value="1"/>
</dbReference>